<dbReference type="InterPro" id="IPR018707">
    <property type="entry name" value="LpxR"/>
</dbReference>
<dbReference type="Gene3D" id="2.40.128.140">
    <property type="entry name" value="Outer membrane protein"/>
    <property type="match status" value="1"/>
</dbReference>
<dbReference type="InterPro" id="IPR037107">
    <property type="entry name" value="Put_OMP_sf"/>
</dbReference>
<dbReference type="EMBL" id="VWOJ01000002">
    <property type="protein sequence ID" value="KAA5803727.1"/>
    <property type="molecule type" value="Genomic_DNA"/>
</dbReference>
<reference evidence="1 2" key="1">
    <citation type="submission" date="2019-09" db="EMBL/GenBank/DDBJ databases">
        <authorList>
            <person name="Kevbrin V."/>
            <person name="Grouzdev D.S."/>
        </authorList>
    </citation>
    <scope>NUCLEOTIDE SEQUENCE [LARGE SCALE GENOMIC DNA]</scope>
    <source>
        <strain evidence="1 2">G-192</strain>
    </source>
</reference>
<comment type="caution">
    <text evidence="1">The sequence shown here is derived from an EMBL/GenBank/DDBJ whole genome shotgun (WGS) entry which is preliminary data.</text>
</comment>
<protein>
    <submittedName>
        <fullName evidence="1">Lipid A deacylase LpxR family protein</fullName>
    </submittedName>
</protein>
<sequence length="325" mass="34119">MLYSHRSPPAWRAKGEADMAQMRIIAASLAAAFMAGAGAPAWAGPGAAEAQAGMDMRLSVITPLMEDLRAATPRPPGAQLELGSASLRFDADIPDFSTRQDETRPGASRLASAILSARAPEIARDMLSGFEASETLISATPSGGRLTLSLMDAEAPSAMVLAFGPDFAEAAGRALTGERERPRRMALRYEGAFDSTGSDGLDFGLSPRAGVSFGDYGPAAQAGATVRLGRFIGEDAGQSRPAWWLFAGADRQALLYDPGAGFTRLGAFTVAPYALVGDAQAGVAMRMGGADLSLAYIRRETSYSLPAQSWDTQEGFAAFSLTLRR</sequence>
<dbReference type="Pfam" id="PF09982">
    <property type="entry name" value="LpxR"/>
    <property type="match status" value="1"/>
</dbReference>
<evidence type="ECO:0000313" key="2">
    <source>
        <dbReference type="Proteomes" id="UP000325122"/>
    </source>
</evidence>
<name>A0A5M6ZJ59_9PROT</name>
<evidence type="ECO:0000313" key="1">
    <source>
        <dbReference type="EMBL" id="KAA5803727.1"/>
    </source>
</evidence>
<proteinExistence type="predicted"/>
<gene>
    <name evidence="1" type="ORF">F1654_07960</name>
</gene>
<organism evidence="1 2">
    <name type="scientific">Alkalicaulis satelles</name>
    <dbReference type="NCBI Taxonomy" id="2609175"/>
    <lineage>
        <taxon>Bacteria</taxon>
        <taxon>Pseudomonadati</taxon>
        <taxon>Pseudomonadota</taxon>
        <taxon>Alphaproteobacteria</taxon>
        <taxon>Maricaulales</taxon>
        <taxon>Maricaulaceae</taxon>
        <taxon>Alkalicaulis</taxon>
    </lineage>
</organism>
<dbReference type="AlphaFoldDB" id="A0A5M6ZJ59"/>
<dbReference type="Proteomes" id="UP000325122">
    <property type="component" value="Unassembled WGS sequence"/>
</dbReference>
<accession>A0A5M6ZJ59</accession>
<keyword evidence="2" id="KW-1185">Reference proteome</keyword>